<dbReference type="Gene3D" id="3.10.180.10">
    <property type="entry name" value="2,3-Dihydroxybiphenyl 1,2-Dioxygenase, domain 1"/>
    <property type="match status" value="1"/>
</dbReference>
<dbReference type="Pfam" id="PF22659">
    <property type="entry name" value="YycE-like_C"/>
    <property type="match status" value="1"/>
</dbReference>
<keyword evidence="3" id="KW-1185">Reference proteome</keyword>
<dbReference type="OrthoDB" id="8018325at2"/>
<dbReference type="KEGG" id="csal:NBC122_01499"/>
<reference evidence="2 3" key="1">
    <citation type="submission" date="2019-03" db="EMBL/GenBank/DDBJ databases">
        <authorList>
            <person name="Kim H."/>
            <person name="Yu S.-M."/>
        </authorList>
    </citation>
    <scope>NUCLEOTIDE SEQUENCE [LARGE SCALE GENOMIC DNA]</scope>
    <source>
        <strain evidence="2 3">NBC122</strain>
    </source>
</reference>
<evidence type="ECO:0000313" key="3">
    <source>
        <dbReference type="Proteomes" id="UP000294419"/>
    </source>
</evidence>
<organism evidence="2 3">
    <name type="scientific">Chryseobacterium salivictor</name>
    <dbReference type="NCBI Taxonomy" id="2547600"/>
    <lineage>
        <taxon>Bacteria</taxon>
        <taxon>Pseudomonadati</taxon>
        <taxon>Bacteroidota</taxon>
        <taxon>Flavobacteriia</taxon>
        <taxon>Flavobacteriales</taxon>
        <taxon>Weeksellaceae</taxon>
        <taxon>Chryseobacterium group</taxon>
        <taxon>Chryseobacterium</taxon>
    </lineage>
</organism>
<accession>A0A4V1AL28</accession>
<sequence length="64" mass="7697">MEFIQDEEKPQSKFDEDDALVFYPKTQKSYDKILENIGKFEVPLIKTKNPYWKDKGIFFEDCDL</sequence>
<dbReference type="InterPro" id="IPR029068">
    <property type="entry name" value="Glyas_Bleomycin-R_OHBP_Dase"/>
</dbReference>
<protein>
    <recommendedName>
        <fullName evidence="1">YycE-like C-terminal domain-containing protein</fullName>
    </recommendedName>
</protein>
<evidence type="ECO:0000259" key="1">
    <source>
        <dbReference type="Pfam" id="PF22659"/>
    </source>
</evidence>
<dbReference type="RefSeq" id="WP_133439757.1">
    <property type="nucleotide sequence ID" value="NZ_CP037954.1"/>
</dbReference>
<feature type="domain" description="YycE-like C-terminal" evidence="1">
    <location>
        <begin position="17"/>
        <end position="63"/>
    </location>
</feature>
<dbReference type="InterPro" id="IPR058997">
    <property type="entry name" value="YycE-like_C"/>
</dbReference>
<evidence type="ECO:0000313" key="2">
    <source>
        <dbReference type="EMBL" id="QBO58314.1"/>
    </source>
</evidence>
<dbReference type="AlphaFoldDB" id="A0A4V1AL28"/>
<dbReference type="Proteomes" id="UP000294419">
    <property type="component" value="Chromosome"/>
</dbReference>
<gene>
    <name evidence="2" type="ORF">NBC122_01499</name>
</gene>
<dbReference type="EMBL" id="CP037954">
    <property type="protein sequence ID" value="QBO58314.1"/>
    <property type="molecule type" value="Genomic_DNA"/>
</dbReference>
<name>A0A4V1AL28_9FLAO</name>
<proteinExistence type="predicted"/>